<keyword evidence="2" id="KW-1185">Reference proteome</keyword>
<protein>
    <submittedName>
        <fullName evidence="1">Reverse transcriptase</fullName>
    </submittedName>
</protein>
<sequence length="107" mass="12438">MDNPCTCDRTRASERGTKIHRTKMGCLNTSFQQQRTKARFKTTESASQRNKFQMIDFLGVKAEMPWKYLDSKLVLKLDLLIETITLEHKLATFRDIVYQTCLDNFGA</sequence>
<gene>
    <name evidence="1" type="ORF">ElyMa_005434200</name>
</gene>
<reference evidence="1 2" key="1">
    <citation type="journal article" date="2021" name="Elife">
        <title>Chloroplast acquisition without the gene transfer in kleptoplastic sea slugs, Plakobranchus ocellatus.</title>
        <authorList>
            <person name="Maeda T."/>
            <person name="Takahashi S."/>
            <person name="Yoshida T."/>
            <person name="Shimamura S."/>
            <person name="Takaki Y."/>
            <person name="Nagai Y."/>
            <person name="Toyoda A."/>
            <person name="Suzuki Y."/>
            <person name="Arimoto A."/>
            <person name="Ishii H."/>
            <person name="Satoh N."/>
            <person name="Nishiyama T."/>
            <person name="Hasebe M."/>
            <person name="Maruyama T."/>
            <person name="Minagawa J."/>
            <person name="Obokata J."/>
            <person name="Shigenobu S."/>
        </authorList>
    </citation>
    <scope>NUCLEOTIDE SEQUENCE [LARGE SCALE GENOMIC DNA]</scope>
</reference>
<keyword evidence="1" id="KW-0548">Nucleotidyltransferase</keyword>
<organism evidence="1 2">
    <name type="scientific">Elysia marginata</name>
    <dbReference type="NCBI Taxonomy" id="1093978"/>
    <lineage>
        <taxon>Eukaryota</taxon>
        <taxon>Metazoa</taxon>
        <taxon>Spiralia</taxon>
        <taxon>Lophotrochozoa</taxon>
        <taxon>Mollusca</taxon>
        <taxon>Gastropoda</taxon>
        <taxon>Heterobranchia</taxon>
        <taxon>Euthyneura</taxon>
        <taxon>Panpulmonata</taxon>
        <taxon>Sacoglossa</taxon>
        <taxon>Placobranchoidea</taxon>
        <taxon>Plakobranchidae</taxon>
        <taxon>Elysia</taxon>
    </lineage>
</organism>
<name>A0AAV4EL46_9GAST</name>
<proteinExistence type="predicted"/>
<accession>A0AAV4EL46</accession>
<comment type="caution">
    <text evidence="1">The sequence shown here is derived from an EMBL/GenBank/DDBJ whole genome shotgun (WGS) entry which is preliminary data.</text>
</comment>
<dbReference type="EMBL" id="BMAT01010843">
    <property type="protein sequence ID" value="GFR61534.1"/>
    <property type="molecule type" value="Genomic_DNA"/>
</dbReference>
<keyword evidence="1" id="KW-0695">RNA-directed DNA polymerase</keyword>
<evidence type="ECO:0000313" key="1">
    <source>
        <dbReference type="EMBL" id="GFR61534.1"/>
    </source>
</evidence>
<dbReference type="Proteomes" id="UP000762676">
    <property type="component" value="Unassembled WGS sequence"/>
</dbReference>
<evidence type="ECO:0000313" key="2">
    <source>
        <dbReference type="Proteomes" id="UP000762676"/>
    </source>
</evidence>
<dbReference type="GO" id="GO:0003964">
    <property type="term" value="F:RNA-directed DNA polymerase activity"/>
    <property type="evidence" value="ECO:0007669"/>
    <property type="project" value="UniProtKB-KW"/>
</dbReference>
<keyword evidence="1" id="KW-0808">Transferase</keyword>
<dbReference type="AlphaFoldDB" id="A0AAV4EL46"/>